<dbReference type="EMBL" id="LR798342">
    <property type="protein sequence ID" value="CAB5225533.1"/>
    <property type="molecule type" value="Genomic_DNA"/>
</dbReference>
<sequence length="104" mass="11438">MPMYSDNIYSIDDESNWKITHCPKGYAFVVKRENNSVVCSLYNGLTPMDKSLARMLSASPELLSSLENLLGSLMLTGSGDYISCISRDDLAVARAAIKKARGQE</sequence>
<gene>
    <name evidence="1" type="ORF">UFOVP746_29</name>
</gene>
<reference evidence="1" key="1">
    <citation type="submission" date="2020-05" db="EMBL/GenBank/DDBJ databases">
        <authorList>
            <person name="Chiriac C."/>
            <person name="Salcher M."/>
            <person name="Ghai R."/>
            <person name="Kavagutti S V."/>
        </authorList>
    </citation>
    <scope>NUCLEOTIDE SEQUENCE</scope>
</reference>
<accession>A0A6J7XCL3</accession>
<organism evidence="1">
    <name type="scientific">uncultured Caudovirales phage</name>
    <dbReference type="NCBI Taxonomy" id="2100421"/>
    <lineage>
        <taxon>Viruses</taxon>
        <taxon>Duplodnaviria</taxon>
        <taxon>Heunggongvirae</taxon>
        <taxon>Uroviricota</taxon>
        <taxon>Caudoviricetes</taxon>
        <taxon>Peduoviridae</taxon>
        <taxon>Maltschvirus</taxon>
        <taxon>Maltschvirus maltsch</taxon>
    </lineage>
</organism>
<protein>
    <submittedName>
        <fullName evidence="1">Uncharacterized protein</fullName>
    </submittedName>
</protein>
<evidence type="ECO:0000313" key="1">
    <source>
        <dbReference type="EMBL" id="CAB5225533.1"/>
    </source>
</evidence>
<proteinExistence type="predicted"/>
<name>A0A6J7XCL3_9CAUD</name>